<dbReference type="PROSITE" id="PS00198">
    <property type="entry name" value="4FE4S_FER_1"/>
    <property type="match status" value="2"/>
</dbReference>
<evidence type="ECO:0000313" key="8">
    <source>
        <dbReference type="Proteomes" id="UP001272052"/>
    </source>
</evidence>
<evidence type="ECO:0000256" key="1">
    <source>
        <dbReference type="ARBA" id="ARBA00022485"/>
    </source>
</evidence>
<dbReference type="PANTHER" id="PTHR43255">
    <property type="entry name" value="IRON-SULFUR-BINDING OXIDOREDUCTASE FADF-RELATED-RELATED"/>
    <property type="match status" value="1"/>
</dbReference>
<evidence type="ECO:0000256" key="3">
    <source>
        <dbReference type="ARBA" id="ARBA00023002"/>
    </source>
</evidence>
<dbReference type="Proteomes" id="UP001272052">
    <property type="component" value="Unassembled WGS sequence"/>
</dbReference>
<dbReference type="InterPro" id="IPR004017">
    <property type="entry name" value="Cys_rich_dom"/>
</dbReference>
<keyword evidence="1" id="KW-0004">4Fe-4S</keyword>
<evidence type="ECO:0000259" key="6">
    <source>
        <dbReference type="PROSITE" id="PS51379"/>
    </source>
</evidence>
<dbReference type="PANTHER" id="PTHR43255:SF1">
    <property type="entry name" value="IRON-SULFUR-BINDING OXIDOREDUCTASE FADF-RELATED"/>
    <property type="match status" value="1"/>
</dbReference>
<dbReference type="InterPro" id="IPR017900">
    <property type="entry name" value="4Fe4S_Fe_S_CS"/>
</dbReference>
<gene>
    <name evidence="7" type="ORF">MmiAt1_08990</name>
</gene>
<organism evidence="7 8">
    <name type="scientific">Methanimicrococcus hacksteinii</name>
    <dbReference type="NCBI Taxonomy" id="3028293"/>
    <lineage>
        <taxon>Archaea</taxon>
        <taxon>Methanobacteriati</taxon>
        <taxon>Methanobacteriota</taxon>
        <taxon>Stenosarchaea group</taxon>
        <taxon>Methanomicrobia</taxon>
        <taxon>Methanosarcinales</taxon>
        <taxon>Methanosarcinaceae</taxon>
        <taxon>Methanimicrococcus</taxon>
    </lineage>
</organism>
<dbReference type="EMBL" id="JAWDKC010000015">
    <property type="protein sequence ID" value="MDV0445325.1"/>
    <property type="molecule type" value="Genomic_DNA"/>
</dbReference>
<dbReference type="RefSeq" id="WP_318785746.1">
    <property type="nucleotide sequence ID" value="NZ_JAWDKC010000015.1"/>
</dbReference>
<reference evidence="7 8" key="1">
    <citation type="submission" date="2023-06" db="EMBL/GenBank/DDBJ databases">
        <title>Genome sequence of Methanimicrococcus sp. At1.</title>
        <authorList>
            <person name="Protasov E."/>
            <person name="Platt K."/>
            <person name="Poehlein A."/>
            <person name="Daniel R."/>
            <person name="Brune A."/>
        </authorList>
    </citation>
    <scope>NUCLEOTIDE SEQUENCE [LARGE SCALE GENOMIC DNA]</scope>
    <source>
        <strain evidence="7 8">At1</strain>
    </source>
</reference>
<dbReference type="InterPro" id="IPR017896">
    <property type="entry name" value="4Fe4S_Fe-S-bd"/>
</dbReference>
<evidence type="ECO:0000256" key="2">
    <source>
        <dbReference type="ARBA" id="ARBA00022723"/>
    </source>
</evidence>
<keyword evidence="5" id="KW-0411">Iron-sulfur</keyword>
<evidence type="ECO:0000256" key="5">
    <source>
        <dbReference type="ARBA" id="ARBA00023014"/>
    </source>
</evidence>
<keyword evidence="2" id="KW-0479">Metal-binding</keyword>
<feature type="domain" description="4Fe-4S ferredoxin-type" evidence="6">
    <location>
        <begin position="2"/>
        <end position="32"/>
    </location>
</feature>
<dbReference type="SUPFAM" id="SSF54862">
    <property type="entry name" value="4Fe-4S ferredoxins"/>
    <property type="match status" value="1"/>
</dbReference>
<protein>
    <submittedName>
        <fullName evidence="7">EtfAB:quinone oxidoreductase</fullName>
        <ecNumber evidence="7">1.18.-.-</ecNumber>
    </submittedName>
</protein>
<dbReference type="Pfam" id="PF13534">
    <property type="entry name" value="Fer4_17"/>
    <property type="match status" value="1"/>
</dbReference>
<dbReference type="EC" id="1.18.-.-" evidence="7"/>
<evidence type="ECO:0000313" key="7">
    <source>
        <dbReference type="EMBL" id="MDV0445325.1"/>
    </source>
</evidence>
<dbReference type="InterPro" id="IPR051460">
    <property type="entry name" value="HdrC_iron-sulfur_subunit"/>
</dbReference>
<keyword evidence="3 7" id="KW-0560">Oxidoreductase</keyword>
<dbReference type="PROSITE" id="PS51379">
    <property type="entry name" value="4FE4S_FER_2"/>
    <property type="match status" value="2"/>
</dbReference>
<proteinExistence type="predicted"/>
<dbReference type="Gene3D" id="3.30.70.20">
    <property type="match status" value="1"/>
</dbReference>
<keyword evidence="8" id="KW-1185">Reference proteome</keyword>
<accession>A0ABU3VPU1</accession>
<dbReference type="Pfam" id="PF02754">
    <property type="entry name" value="CCG"/>
    <property type="match status" value="2"/>
</dbReference>
<dbReference type="GO" id="GO:0016491">
    <property type="term" value="F:oxidoreductase activity"/>
    <property type="evidence" value="ECO:0007669"/>
    <property type="project" value="UniProtKB-KW"/>
</dbReference>
<name>A0ABU3VPU1_9EURY</name>
<keyword evidence="4" id="KW-0408">Iron</keyword>
<feature type="domain" description="4Fe-4S ferredoxin-type" evidence="6">
    <location>
        <begin position="47"/>
        <end position="78"/>
    </location>
</feature>
<evidence type="ECO:0000256" key="4">
    <source>
        <dbReference type="ARBA" id="ARBA00023004"/>
    </source>
</evidence>
<sequence>MDLIQVYTDKCSLCGLCIDVCPSYDTADIIPSLCDYIQSGGKNEEGRPLEYDIRLCYTCNVCTAACPEDLGIRKLISASREKKTGIHGATEEQGLVDPFSKNNLYKKIGEWEEPVEFKNEGIKSKVVYFPGCAASCMNKVVGRSTVKALEAAGVDYSVMSGIDYCCGSVSAGAGNTEPLEKLGQRNIDEINARGSEILITTCPGCYRAFKLIYPQKFENLNFEVLQTSEYFARLLEEGKLDLKRDMGGYFGADGKLKIFYQDPCHLTRAVGIYKEPRRVLAAVSGAELVNPTPENSVCCGFGGGVRTSFPEKSVNQAAEVHKHAKSLGSDIIITNCGGCMKNIIEGGYTTKKECSSNDSGYSNESEETDCCALPVYDLAEFISLACGGEPTERDDLKLIYLSNKALQECLTHYDYAPFDELAADYDPDLK</sequence>
<comment type="caution">
    <text evidence="7">The sequence shown here is derived from an EMBL/GenBank/DDBJ whole genome shotgun (WGS) entry which is preliminary data.</text>
</comment>